<sequence>MSSVKRLFVEKMEGFTVEADHLMREFKENLNIDGIIDLRVINCYDVEGLTEEVYGLAIENVFSEPNIDLVYEDAKEFENSDFTFRFGLLPGQFDQRADSAEQCIQLLTQEDRPSIRASKIVAISGDLTDEEKETIKNYMINPVESMELGFGMERSLKLEALEPADVEIFHGFIEYSKDELLSFKADKGFAMSDSDIEFIQQYFKNEEKRNPSITELKAIDTYWSDHCRHTTFMTELTDVEIEEGKYNEAVKSAYQQYLEDRAFVHGEKDKKVCLMDLATIAMKKLKRLGKLQDLDESEEINACSIKVTVDVDGRDEEYLVMFKNETHNHPTEIEPFGGAATCLGGAIRDPLSGRSYVYQAMRVTGAADPRTPFNETLAGKLPQKTITTRAAHGYSSYGNQIGVTTGQVKEYYNEKFLAKRMEVGAVIAASPKKEVVREVPQPGDIVILVGGKTGRDGCGGATGSSKEHTEDSLASCGAEVQKGNAPEERKLQRLFRHPELSKIIKRCNDFGAGGVSVAIGELADSIDIYLDRVPKKYEGLDGTEIAISESQERMAVVIQKENLDTFKKYAELENLEATVVADITDTGRLRMQWRGNWIFNISRAFLDTNGTSSSTKVSVEAPAAEENYFSRNLENKDIKSIWQETLSDLNVASQKGMVEMFDSTIGSASVLMPFGGKTYNTPSEGMVAKIPVKDGETNTGTIMTHGYSPDLAVWSPFYGALYAVVESVAKVVAMGGEYNRTRLTFQEYFERLGDDVKKWGKPFAALLGAGLAQNEFQIAAIGGKDSMSGSFKDIHVPPTLISFAVAPVDVRTVVTPELKKVDSKLIMFKAERDNQEVPDFENLRTGYTAINQLINEGKVLASHTVGKGGLVATLSKMAFGNEIGIEIDANITRERLMEEAYGSIVLEVASDFDLVDTGFKYRLLGKTIEEKVIKVEGVEICLDEAVKVWESTLNTVFPIKQSIEGEIKPYEYKNGTTRKAKMTIEKPKVVIPSFPGTNCEDDTARAFRKAGAEVEVIVFRNLNSTWIEESIDKLAKAISTAQIIALPGGFSAGDEPDGSGKFIASVFKNPRIKDVVHELLRERDGLMIGICNGFQALVKLGLLPYGEIRPLDEESPTLTYNKIGRHVAKYAKTKVVSNLSPWLSKVNVGDTFEIPLSHGEGRFFAKDAVLEELLEKGQVATQYVDEEGKATYDGLYNPNGSIYAIEGITSADGRIFGKMGHSERVGSNVAKNIYGEKDMKIFEAGVAYFTGK</sequence>
<evidence type="ECO:0000259" key="8">
    <source>
        <dbReference type="Pfam" id="PF18072"/>
    </source>
</evidence>
<dbReference type="RefSeq" id="WP_204403821.1">
    <property type="nucleotide sequence ID" value="NZ_JAFBEE010000022.1"/>
</dbReference>
<dbReference type="PROSITE" id="PS51273">
    <property type="entry name" value="GATASE_TYPE_1"/>
    <property type="match status" value="1"/>
</dbReference>
<dbReference type="Gene3D" id="3.30.1330.10">
    <property type="entry name" value="PurM-like, N-terminal domain"/>
    <property type="match status" value="2"/>
</dbReference>
<dbReference type="InterPro" id="IPR010141">
    <property type="entry name" value="FGAM_synthase"/>
</dbReference>
<feature type="domain" description="PurM-like C-terminal" evidence="7">
    <location>
        <begin position="834"/>
        <end position="890"/>
    </location>
</feature>
<dbReference type="Pfam" id="PF13507">
    <property type="entry name" value="GATase_5"/>
    <property type="match status" value="1"/>
</dbReference>
<evidence type="ECO:0000256" key="3">
    <source>
        <dbReference type="ARBA" id="ARBA00022741"/>
    </source>
</evidence>
<evidence type="ECO:0000256" key="6">
    <source>
        <dbReference type="ARBA" id="ARBA00022842"/>
    </source>
</evidence>
<dbReference type="SUPFAM" id="SSF55326">
    <property type="entry name" value="PurM N-terminal domain-like"/>
    <property type="match status" value="2"/>
</dbReference>
<comment type="caution">
    <text evidence="9">The sequence shown here is derived from an EMBL/GenBank/DDBJ whole genome shotgun (WGS) entry which is preliminary data.</text>
</comment>
<reference evidence="9 10" key="1">
    <citation type="submission" date="2021-01" db="EMBL/GenBank/DDBJ databases">
        <title>Genomic Encyclopedia of Type Strains, Phase IV (KMG-IV): sequencing the most valuable type-strain genomes for metagenomic binning, comparative biology and taxonomic classification.</title>
        <authorList>
            <person name="Goeker M."/>
        </authorList>
    </citation>
    <scope>NUCLEOTIDE SEQUENCE [LARGE SCALE GENOMIC DNA]</scope>
    <source>
        <strain evidence="9 10">DSM 25890</strain>
    </source>
</reference>
<dbReference type="Gene3D" id="3.90.650.10">
    <property type="entry name" value="PurM-like C-terminal domain"/>
    <property type="match status" value="2"/>
</dbReference>
<keyword evidence="10" id="KW-1185">Reference proteome</keyword>
<dbReference type="NCBIfam" id="TIGR01857">
    <property type="entry name" value="FGAM-synthase"/>
    <property type="match status" value="1"/>
</dbReference>
<dbReference type="GO" id="GO:0004642">
    <property type="term" value="F:phosphoribosylformylglycinamidine synthase activity"/>
    <property type="evidence" value="ECO:0007669"/>
    <property type="project" value="UniProtKB-EC"/>
</dbReference>
<dbReference type="Proteomes" id="UP001314796">
    <property type="component" value="Unassembled WGS sequence"/>
</dbReference>
<feature type="domain" description="PurM-like C-terminal" evidence="7">
    <location>
        <begin position="441"/>
        <end position="593"/>
    </location>
</feature>
<dbReference type="EC" id="6.3.5.3" evidence="9"/>
<name>A0ABS2NTB1_9FIRM</name>
<dbReference type="Pfam" id="PF02769">
    <property type="entry name" value="AIRS_C"/>
    <property type="match status" value="2"/>
</dbReference>
<evidence type="ECO:0000256" key="5">
    <source>
        <dbReference type="ARBA" id="ARBA00022840"/>
    </source>
</evidence>
<keyword evidence="5" id="KW-0067">ATP-binding</keyword>
<evidence type="ECO:0000259" key="7">
    <source>
        <dbReference type="Pfam" id="PF02769"/>
    </source>
</evidence>
<dbReference type="CDD" id="cd02203">
    <property type="entry name" value="PurL_repeat1"/>
    <property type="match status" value="1"/>
</dbReference>
<organism evidence="9 10">
    <name type="scientific">Alkaliphilus hydrothermalis</name>
    <dbReference type="NCBI Taxonomy" id="1482730"/>
    <lineage>
        <taxon>Bacteria</taxon>
        <taxon>Bacillati</taxon>
        <taxon>Bacillota</taxon>
        <taxon>Clostridia</taxon>
        <taxon>Peptostreptococcales</taxon>
        <taxon>Natronincolaceae</taxon>
        <taxon>Alkaliphilus</taxon>
    </lineage>
</organism>
<evidence type="ECO:0000313" key="10">
    <source>
        <dbReference type="Proteomes" id="UP001314796"/>
    </source>
</evidence>
<gene>
    <name evidence="9" type="ORF">JOC73_002583</name>
</gene>
<dbReference type="InterPro" id="IPR029062">
    <property type="entry name" value="Class_I_gatase-like"/>
</dbReference>
<dbReference type="InterPro" id="IPR036921">
    <property type="entry name" value="PurM-like_N_sf"/>
</dbReference>
<proteinExistence type="predicted"/>
<keyword evidence="6" id="KW-0460">Magnesium</keyword>
<protein>
    <submittedName>
        <fullName evidence="9">Phosphoribosylformylglycinamidine synthase</fullName>
        <ecNumber evidence="9">6.3.5.3</ecNumber>
    </submittedName>
</protein>
<keyword evidence="1 9" id="KW-0436">Ligase</keyword>
<keyword evidence="3" id="KW-0547">Nucleotide-binding</keyword>
<dbReference type="CDD" id="cd01740">
    <property type="entry name" value="GATase1_FGAR_AT"/>
    <property type="match status" value="1"/>
</dbReference>
<dbReference type="SMART" id="SM01211">
    <property type="entry name" value="GATase_5"/>
    <property type="match status" value="1"/>
</dbReference>
<dbReference type="PANTHER" id="PTHR10099">
    <property type="entry name" value="PHOSPHORIBOSYLFORMYLGLYCINAMIDINE SYNTHASE"/>
    <property type="match status" value="1"/>
</dbReference>
<dbReference type="EMBL" id="JAFBEE010000022">
    <property type="protein sequence ID" value="MBM7616007.1"/>
    <property type="molecule type" value="Genomic_DNA"/>
</dbReference>
<dbReference type="PANTHER" id="PTHR10099:SF1">
    <property type="entry name" value="PHOSPHORIBOSYLFORMYLGLYCINAMIDINE SYNTHASE"/>
    <property type="match status" value="1"/>
</dbReference>
<dbReference type="InterPro" id="IPR036676">
    <property type="entry name" value="PurM-like_C_sf"/>
</dbReference>
<dbReference type="InterPro" id="IPR041609">
    <property type="entry name" value="PurL_linker"/>
</dbReference>
<dbReference type="Pfam" id="PF18072">
    <property type="entry name" value="FGAR-AT_linker"/>
    <property type="match status" value="1"/>
</dbReference>
<dbReference type="CDD" id="cd02204">
    <property type="entry name" value="PurL_repeat2"/>
    <property type="match status" value="1"/>
</dbReference>
<evidence type="ECO:0000256" key="1">
    <source>
        <dbReference type="ARBA" id="ARBA00022598"/>
    </source>
</evidence>
<dbReference type="SUPFAM" id="SSF56042">
    <property type="entry name" value="PurM C-terminal domain-like"/>
    <property type="match status" value="2"/>
</dbReference>
<feature type="domain" description="Phosphoribosylformylglycinamidine synthase linker" evidence="8">
    <location>
        <begin position="184"/>
        <end position="229"/>
    </location>
</feature>
<dbReference type="SUPFAM" id="SSF52317">
    <property type="entry name" value="Class I glutamine amidotransferase-like"/>
    <property type="match status" value="1"/>
</dbReference>
<evidence type="ECO:0000256" key="2">
    <source>
        <dbReference type="ARBA" id="ARBA00022723"/>
    </source>
</evidence>
<accession>A0ABS2NTB1</accession>
<evidence type="ECO:0000256" key="4">
    <source>
        <dbReference type="ARBA" id="ARBA00022755"/>
    </source>
</evidence>
<dbReference type="Gene3D" id="3.40.50.880">
    <property type="match status" value="1"/>
</dbReference>
<keyword evidence="2" id="KW-0479">Metal-binding</keyword>
<evidence type="ECO:0000313" key="9">
    <source>
        <dbReference type="EMBL" id="MBM7616007.1"/>
    </source>
</evidence>
<keyword evidence="4" id="KW-0658">Purine biosynthesis</keyword>
<dbReference type="InterPro" id="IPR010918">
    <property type="entry name" value="PurM-like_C_dom"/>
</dbReference>